<dbReference type="InterPro" id="IPR001623">
    <property type="entry name" value="DnaJ_domain"/>
</dbReference>
<accession>A0A6C0KRN7</accession>
<sequence length="321" mass="37673">MKISEALNILNITNYSIHTIHNISLNELKKYYHIQCIIYHPDKNNKDEDATLLFQNINCAYTTLKELITSYSETSENSENSENNANDDLLVLFFNFIINFYSNSDNVANFKQDINNFKVKAHIHIKALLTNLFEYFSIAILEDLYHYLVHYKKNQNDNTNDNTNIYNAVIEIIKTILEEKLEAHSIYILTPNLLNLLNSEIYKLEINDALVYIPLWHNEMKFENNIIKIEPLLDDTITIDEHNNIHYTYYNKYSNIIDLVNAKSNIFIDLADQTIEINISELKFSPYQIYSVKHKGIPKINTLNILDNTHKADIYFHIHLS</sequence>
<dbReference type="CDD" id="cd06257">
    <property type="entry name" value="DnaJ"/>
    <property type="match status" value="1"/>
</dbReference>
<dbReference type="EMBL" id="MN740957">
    <property type="protein sequence ID" value="QHU19861.1"/>
    <property type="molecule type" value="Genomic_DNA"/>
</dbReference>
<feature type="domain" description="J" evidence="1">
    <location>
        <begin position="5"/>
        <end position="75"/>
    </location>
</feature>
<evidence type="ECO:0000313" key="2">
    <source>
        <dbReference type="EMBL" id="QHU19861.1"/>
    </source>
</evidence>
<dbReference type="InterPro" id="IPR036869">
    <property type="entry name" value="J_dom_sf"/>
</dbReference>
<organism evidence="2">
    <name type="scientific">viral metagenome</name>
    <dbReference type="NCBI Taxonomy" id="1070528"/>
    <lineage>
        <taxon>unclassified sequences</taxon>
        <taxon>metagenomes</taxon>
        <taxon>organismal metagenomes</taxon>
    </lineage>
</organism>
<dbReference type="Pfam" id="PF00226">
    <property type="entry name" value="DnaJ"/>
    <property type="match status" value="1"/>
</dbReference>
<dbReference type="SMART" id="SM00271">
    <property type="entry name" value="DnaJ"/>
    <property type="match status" value="1"/>
</dbReference>
<name>A0A6C0KRN7_9ZZZZ</name>
<dbReference type="Gene3D" id="1.10.287.110">
    <property type="entry name" value="DnaJ domain"/>
    <property type="match status" value="1"/>
</dbReference>
<protein>
    <recommendedName>
        <fullName evidence="1">J domain-containing protein</fullName>
    </recommendedName>
</protein>
<proteinExistence type="predicted"/>
<dbReference type="AlphaFoldDB" id="A0A6C0KRN7"/>
<evidence type="ECO:0000259" key="1">
    <source>
        <dbReference type="PROSITE" id="PS50076"/>
    </source>
</evidence>
<dbReference type="PROSITE" id="PS50076">
    <property type="entry name" value="DNAJ_2"/>
    <property type="match status" value="1"/>
</dbReference>
<dbReference type="SUPFAM" id="SSF46565">
    <property type="entry name" value="Chaperone J-domain"/>
    <property type="match status" value="1"/>
</dbReference>
<reference evidence="2" key="1">
    <citation type="journal article" date="2020" name="Nature">
        <title>Giant virus diversity and host interactions through global metagenomics.</title>
        <authorList>
            <person name="Schulz F."/>
            <person name="Roux S."/>
            <person name="Paez-Espino D."/>
            <person name="Jungbluth S."/>
            <person name="Walsh D.A."/>
            <person name="Denef V.J."/>
            <person name="McMahon K.D."/>
            <person name="Konstantinidis K.T."/>
            <person name="Eloe-Fadrosh E.A."/>
            <person name="Kyrpides N.C."/>
            <person name="Woyke T."/>
        </authorList>
    </citation>
    <scope>NUCLEOTIDE SEQUENCE</scope>
    <source>
        <strain evidence="2">GVMAG-S-3300013014-113</strain>
    </source>
</reference>